<sequence>MAVIPSLIIASIQISSHYLFFKDGKDQTTLSILAVLVWGSYYLAIYTPPGTPPKGYRIDRTVSPQKTWYKYCTKCKQDKPERTHHCKTCKQCVLRMDHHCPWTMNCVGHENMPHFIRFLVWVLVATSYTFWNLSSKLAQYYTNRHLPAYLFNTKDVFLVIATALLSFFVLFTIGILFIRTFFSLTTNETTIENWERERIQTQFYTEKFWIKIRNNYRIIHGKSLPTLTSWKSNYRELKPDSNIPPNFSYDDLIFPYDTNSAFQNLCSALGPVYLWLWPWGRPREDGIHFTNVNEDEDQLNLPWPPDGSNFESQSQEQTVSSWSNQLGETLDDFGVDVSTEPYESSKYI</sequence>
<feature type="transmembrane region" description="Helical" evidence="10">
    <location>
        <begin position="28"/>
        <end position="47"/>
    </location>
</feature>
<dbReference type="PANTHER" id="PTHR12246">
    <property type="entry name" value="PALMITOYLTRANSFERASE ZDHHC16"/>
    <property type="match status" value="1"/>
</dbReference>
<dbReference type="PROSITE" id="PS50216">
    <property type="entry name" value="DHHC"/>
    <property type="match status" value="1"/>
</dbReference>
<dbReference type="RefSeq" id="XP_046058509.1">
    <property type="nucleotide sequence ID" value="XM_046208115.1"/>
</dbReference>
<keyword evidence="7" id="KW-0449">Lipoprotein</keyword>
<evidence type="ECO:0000256" key="7">
    <source>
        <dbReference type="ARBA" id="ARBA00023288"/>
    </source>
</evidence>
<keyword evidence="13" id="KW-1185">Reference proteome</keyword>
<keyword evidence="5 10" id="KW-0472">Membrane</keyword>
<comment type="catalytic activity">
    <reaction evidence="9 10">
        <text>L-cysteinyl-[protein] + hexadecanoyl-CoA = S-hexadecanoyl-L-cysteinyl-[protein] + CoA</text>
        <dbReference type="Rhea" id="RHEA:36683"/>
        <dbReference type="Rhea" id="RHEA-COMP:10131"/>
        <dbReference type="Rhea" id="RHEA-COMP:11032"/>
        <dbReference type="ChEBI" id="CHEBI:29950"/>
        <dbReference type="ChEBI" id="CHEBI:57287"/>
        <dbReference type="ChEBI" id="CHEBI:57379"/>
        <dbReference type="ChEBI" id="CHEBI:74151"/>
        <dbReference type="EC" id="2.3.1.225"/>
    </reaction>
</comment>
<dbReference type="InterPro" id="IPR001594">
    <property type="entry name" value="Palmitoyltrfase_DHHC"/>
</dbReference>
<keyword evidence="8 10" id="KW-0012">Acyltransferase</keyword>
<comment type="domain">
    <text evidence="10">The DHHC domain is required for palmitoyltransferase activity.</text>
</comment>
<keyword evidence="2 10" id="KW-0808">Transferase</keyword>
<evidence type="ECO:0000256" key="1">
    <source>
        <dbReference type="ARBA" id="ARBA00004141"/>
    </source>
</evidence>
<reference evidence="12" key="2">
    <citation type="submission" date="2021-01" db="EMBL/GenBank/DDBJ databases">
        <authorList>
            <person name="Schikora-Tamarit M.A."/>
        </authorList>
    </citation>
    <scope>NUCLEOTIDE SEQUENCE</scope>
    <source>
        <strain evidence="12">CBS6075</strain>
    </source>
</reference>
<evidence type="ECO:0000256" key="6">
    <source>
        <dbReference type="ARBA" id="ARBA00023139"/>
    </source>
</evidence>
<name>A0A9P8T0Z7_9ASCO</name>
<feature type="transmembrane region" description="Helical" evidence="10">
    <location>
        <begin position="114"/>
        <end position="131"/>
    </location>
</feature>
<comment type="subcellular location">
    <subcellularLocation>
        <location evidence="1">Membrane</location>
        <topology evidence="1">Multi-pass membrane protein</topology>
    </subcellularLocation>
</comment>
<reference evidence="12" key="1">
    <citation type="journal article" date="2021" name="Open Biol.">
        <title>Shared evolutionary footprints suggest mitochondrial oxidative damage underlies multiple complex I losses in fungi.</title>
        <authorList>
            <person name="Schikora-Tamarit M.A."/>
            <person name="Marcet-Houben M."/>
            <person name="Nosek J."/>
            <person name="Gabaldon T."/>
        </authorList>
    </citation>
    <scope>NUCLEOTIDE SEQUENCE</scope>
    <source>
        <strain evidence="12">CBS6075</strain>
    </source>
</reference>
<gene>
    <name evidence="12" type="ORF">OGAPHI_006792</name>
</gene>
<evidence type="ECO:0000256" key="10">
    <source>
        <dbReference type="RuleBase" id="RU079119"/>
    </source>
</evidence>
<evidence type="ECO:0000256" key="2">
    <source>
        <dbReference type="ARBA" id="ARBA00022679"/>
    </source>
</evidence>
<keyword evidence="3 10" id="KW-0812">Transmembrane</keyword>
<dbReference type="AlphaFoldDB" id="A0A9P8T0Z7"/>
<feature type="transmembrane region" description="Helical" evidence="10">
    <location>
        <begin position="156"/>
        <end position="178"/>
    </location>
</feature>
<dbReference type="InterPro" id="IPR039859">
    <property type="entry name" value="PFA4/ZDH16/20/ERF2-like"/>
</dbReference>
<dbReference type="OrthoDB" id="331948at2759"/>
<evidence type="ECO:0000313" key="13">
    <source>
        <dbReference type="Proteomes" id="UP000769157"/>
    </source>
</evidence>
<dbReference type="Proteomes" id="UP000769157">
    <property type="component" value="Unassembled WGS sequence"/>
</dbReference>
<dbReference type="EC" id="2.3.1.225" evidence="10"/>
<dbReference type="GeneID" id="70238756"/>
<dbReference type="GO" id="GO:0016020">
    <property type="term" value="C:membrane"/>
    <property type="evidence" value="ECO:0007669"/>
    <property type="project" value="UniProtKB-SubCell"/>
</dbReference>
<comment type="caution">
    <text evidence="12">The sequence shown here is derived from an EMBL/GenBank/DDBJ whole genome shotgun (WGS) entry which is preliminary data.</text>
</comment>
<evidence type="ECO:0000256" key="4">
    <source>
        <dbReference type="ARBA" id="ARBA00022989"/>
    </source>
</evidence>
<dbReference type="GO" id="GO:0019706">
    <property type="term" value="F:protein-cysteine S-palmitoyltransferase activity"/>
    <property type="evidence" value="ECO:0007669"/>
    <property type="project" value="UniProtKB-EC"/>
</dbReference>
<protein>
    <recommendedName>
        <fullName evidence="10">Palmitoyltransferase</fullName>
        <ecNumber evidence="10">2.3.1.225</ecNumber>
    </recommendedName>
</protein>
<organism evidence="12 13">
    <name type="scientific">Ogataea philodendri</name>
    <dbReference type="NCBI Taxonomy" id="1378263"/>
    <lineage>
        <taxon>Eukaryota</taxon>
        <taxon>Fungi</taxon>
        <taxon>Dikarya</taxon>
        <taxon>Ascomycota</taxon>
        <taxon>Saccharomycotina</taxon>
        <taxon>Pichiomycetes</taxon>
        <taxon>Pichiales</taxon>
        <taxon>Pichiaceae</taxon>
        <taxon>Ogataea</taxon>
    </lineage>
</organism>
<comment type="similarity">
    <text evidence="10">Belongs to the DHHC palmitoyltransferase family.</text>
</comment>
<evidence type="ECO:0000256" key="9">
    <source>
        <dbReference type="ARBA" id="ARBA00048048"/>
    </source>
</evidence>
<keyword evidence="6" id="KW-0564">Palmitate</keyword>
<feature type="domain" description="Palmitoyltransferase DHHC" evidence="11">
    <location>
        <begin position="69"/>
        <end position="196"/>
    </location>
</feature>
<evidence type="ECO:0000313" key="12">
    <source>
        <dbReference type="EMBL" id="KAH3661385.1"/>
    </source>
</evidence>
<evidence type="ECO:0000256" key="8">
    <source>
        <dbReference type="ARBA" id="ARBA00023315"/>
    </source>
</evidence>
<evidence type="ECO:0000256" key="5">
    <source>
        <dbReference type="ARBA" id="ARBA00023136"/>
    </source>
</evidence>
<dbReference type="EMBL" id="JAEUBE010000487">
    <property type="protein sequence ID" value="KAH3661385.1"/>
    <property type="molecule type" value="Genomic_DNA"/>
</dbReference>
<accession>A0A9P8T0Z7</accession>
<evidence type="ECO:0000259" key="11">
    <source>
        <dbReference type="Pfam" id="PF01529"/>
    </source>
</evidence>
<evidence type="ECO:0000256" key="3">
    <source>
        <dbReference type="ARBA" id="ARBA00022692"/>
    </source>
</evidence>
<proteinExistence type="inferred from homology"/>
<dbReference type="Pfam" id="PF01529">
    <property type="entry name" value="DHHC"/>
    <property type="match status" value="1"/>
</dbReference>
<keyword evidence="4 10" id="KW-1133">Transmembrane helix</keyword>